<name>A0ABR9XPC8_9CHLB</name>
<comment type="function">
    <text evidence="9">Condenses 4-methyl-5-(beta-hydroxyethyl)thiazole monophosphate (THZ-P) and 2-methyl-4-amino-5-hydroxymethyl pyrimidine pyrophosphate (HMP-PP) to form thiamine monophosphate (TMP).</text>
</comment>
<evidence type="ECO:0000256" key="1">
    <source>
        <dbReference type="ARBA" id="ARBA00005165"/>
    </source>
</evidence>
<comment type="similarity">
    <text evidence="9 10">Belongs to the thiamine-phosphate synthase family.</text>
</comment>
<comment type="caution">
    <text evidence="13">The sequence shown here is derived from an EMBL/GenBank/DDBJ whole genome shotgun (WGS) entry which is preliminary data.</text>
</comment>
<dbReference type="PANTHER" id="PTHR20857">
    <property type="entry name" value="THIAMINE-PHOSPHATE PYROPHOSPHORYLASE"/>
    <property type="match status" value="1"/>
</dbReference>
<dbReference type="Gene3D" id="3.20.20.70">
    <property type="entry name" value="Aldolase class I"/>
    <property type="match status" value="1"/>
</dbReference>
<feature type="binding site" evidence="9">
    <location>
        <position position="133"/>
    </location>
    <ligand>
        <name>4-amino-2-methyl-5-(diphosphooxymethyl)pyrimidine</name>
        <dbReference type="ChEBI" id="CHEBI:57841"/>
    </ligand>
</feature>
<feature type="binding site" evidence="9">
    <location>
        <position position="104"/>
    </location>
    <ligand>
        <name>4-amino-2-methyl-5-(diphosphooxymethyl)pyrimidine</name>
        <dbReference type="ChEBI" id="CHEBI:57841"/>
    </ligand>
</feature>
<dbReference type="EMBL" id="JADGII010000002">
    <property type="protein sequence ID" value="MBF0635886.1"/>
    <property type="molecule type" value="Genomic_DNA"/>
</dbReference>
<dbReference type="PANTHER" id="PTHR20857:SF15">
    <property type="entry name" value="THIAMINE-PHOSPHATE SYNTHASE"/>
    <property type="match status" value="1"/>
</dbReference>
<keyword evidence="2 9" id="KW-0808">Transferase</keyword>
<dbReference type="InterPro" id="IPR013785">
    <property type="entry name" value="Aldolase_TIM"/>
</dbReference>
<feature type="domain" description="Thiamine phosphate synthase/TenI" evidence="12">
    <location>
        <begin position="8"/>
        <end position="184"/>
    </location>
</feature>
<accession>A0ABR9XPC8</accession>
<comment type="catalytic activity">
    <reaction evidence="8 9 10">
        <text>2-[(2R,5Z)-2-carboxy-4-methylthiazol-5(2H)-ylidene]ethyl phosphate + 4-amino-2-methyl-5-(diphosphooxymethyl)pyrimidine + 2 H(+) = thiamine phosphate + CO2 + diphosphate</text>
        <dbReference type="Rhea" id="RHEA:47844"/>
        <dbReference type="ChEBI" id="CHEBI:15378"/>
        <dbReference type="ChEBI" id="CHEBI:16526"/>
        <dbReference type="ChEBI" id="CHEBI:33019"/>
        <dbReference type="ChEBI" id="CHEBI:37575"/>
        <dbReference type="ChEBI" id="CHEBI:57841"/>
        <dbReference type="ChEBI" id="CHEBI:62899"/>
        <dbReference type="EC" id="2.5.1.3"/>
    </reaction>
</comment>
<dbReference type="Pfam" id="PF02581">
    <property type="entry name" value="TMP-TENI"/>
    <property type="match status" value="1"/>
</dbReference>
<comment type="pathway">
    <text evidence="1 9 11">Cofactor biosynthesis; thiamine diphosphate biosynthesis; thiamine phosphate from 4-amino-2-methyl-5-diphosphomethylpyrimidine and 4-methyl-5-(2-phosphoethyl)-thiazole: step 1/1.</text>
</comment>
<dbReference type="NCBIfam" id="TIGR00693">
    <property type="entry name" value="thiE"/>
    <property type="match status" value="1"/>
</dbReference>
<feature type="binding site" evidence="9">
    <location>
        <begin position="130"/>
        <end position="132"/>
    </location>
    <ligand>
        <name>2-[(2R,5Z)-2-carboxy-4-methylthiazol-5(2H)-ylidene]ethyl phosphate</name>
        <dbReference type="ChEBI" id="CHEBI:62899"/>
    </ligand>
</feature>
<dbReference type="InterPro" id="IPR022998">
    <property type="entry name" value="ThiamineP_synth_TenI"/>
</dbReference>
<evidence type="ECO:0000256" key="4">
    <source>
        <dbReference type="ARBA" id="ARBA00022842"/>
    </source>
</evidence>
<comment type="catalytic activity">
    <reaction evidence="6 9 10">
        <text>4-methyl-5-(2-phosphooxyethyl)-thiazole + 4-amino-2-methyl-5-(diphosphooxymethyl)pyrimidine + H(+) = thiamine phosphate + diphosphate</text>
        <dbReference type="Rhea" id="RHEA:22328"/>
        <dbReference type="ChEBI" id="CHEBI:15378"/>
        <dbReference type="ChEBI" id="CHEBI:33019"/>
        <dbReference type="ChEBI" id="CHEBI:37575"/>
        <dbReference type="ChEBI" id="CHEBI:57841"/>
        <dbReference type="ChEBI" id="CHEBI:58296"/>
        <dbReference type="EC" id="2.5.1.3"/>
    </reaction>
</comment>
<gene>
    <name evidence="9 13" type="primary">thiE</name>
    <name evidence="13" type="ORF">INT08_01635</name>
</gene>
<dbReference type="InterPro" id="IPR036206">
    <property type="entry name" value="ThiamineP_synth_sf"/>
</dbReference>
<reference evidence="13 14" key="1">
    <citation type="journal article" date="2020" name="Microorganisms">
        <title>Simultaneous Genome Sequencing of Prosthecochloris ethylica and Desulfuromonas acetoxidans within a Syntrophic Mixture Reveals Unique Pili and Protein Interactions.</title>
        <authorList>
            <person name="Kyndt J.A."/>
            <person name="Van Beeumen J.J."/>
            <person name="Meyer T.E."/>
        </authorList>
    </citation>
    <scope>NUCLEOTIDE SEQUENCE [LARGE SCALE GENOMIC DNA]</scope>
    <source>
        <strain evidence="13 14">N3</strain>
    </source>
</reference>
<dbReference type="InterPro" id="IPR034291">
    <property type="entry name" value="TMP_synthase"/>
</dbReference>
<protein>
    <recommendedName>
        <fullName evidence="9">Thiamine-phosphate synthase</fullName>
        <shortName evidence="9">TP synthase</shortName>
        <shortName evidence="9">TPS</shortName>
        <ecNumber evidence="9">2.5.1.3</ecNumber>
    </recommendedName>
    <alternativeName>
        <fullName evidence="9">Thiamine-phosphate pyrophosphorylase</fullName>
        <shortName evidence="9">TMP pyrophosphorylase</shortName>
        <shortName evidence="9">TMP-PPase</shortName>
    </alternativeName>
</protein>
<comment type="catalytic activity">
    <reaction evidence="7 9 10">
        <text>2-(2-carboxy-4-methylthiazol-5-yl)ethyl phosphate + 4-amino-2-methyl-5-(diphosphooxymethyl)pyrimidine + 2 H(+) = thiamine phosphate + CO2 + diphosphate</text>
        <dbReference type="Rhea" id="RHEA:47848"/>
        <dbReference type="ChEBI" id="CHEBI:15378"/>
        <dbReference type="ChEBI" id="CHEBI:16526"/>
        <dbReference type="ChEBI" id="CHEBI:33019"/>
        <dbReference type="ChEBI" id="CHEBI:37575"/>
        <dbReference type="ChEBI" id="CHEBI:57841"/>
        <dbReference type="ChEBI" id="CHEBI:62890"/>
        <dbReference type="EC" id="2.5.1.3"/>
    </reaction>
</comment>
<comment type="cofactor">
    <cofactor evidence="9">
        <name>Mg(2+)</name>
        <dbReference type="ChEBI" id="CHEBI:18420"/>
    </cofactor>
    <text evidence="9">Binds 1 Mg(2+) ion per subunit.</text>
</comment>
<dbReference type="RefSeq" id="WP_114607032.1">
    <property type="nucleotide sequence ID" value="NZ_JABVZQ010000004.1"/>
</dbReference>
<dbReference type="SUPFAM" id="SSF51391">
    <property type="entry name" value="Thiamin phosphate synthase"/>
    <property type="match status" value="1"/>
</dbReference>
<dbReference type="GO" id="GO:0004789">
    <property type="term" value="F:thiamine-phosphate diphosphorylase activity"/>
    <property type="evidence" value="ECO:0007669"/>
    <property type="project" value="UniProtKB-EC"/>
</dbReference>
<feature type="binding site" evidence="9">
    <location>
        <position position="65"/>
    </location>
    <ligand>
        <name>4-amino-2-methyl-5-(diphosphooxymethyl)pyrimidine</name>
        <dbReference type="ChEBI" id="CHEBI:57841"/>
    </ligand>
</feature>
<evidence type="ECO:0000259" key="12">
    <source>
        <dbReference type="Pfam" id="PF02581"/>
    </source>
</evidence>
<evidence type="ECO:0000256" key="7">
    <source>
        <dbReference type="ARBA" id="ARBA00047851"/>
    </source>
</evidence>
<evidence type="ECO:0000256" key="9">
    <source>
        <dbReference type="HAMAP-Rule" id="MF_00097"/>
    </source>
</evidence>
<dbReference type="HAMAP" id="MF_00097">
    <property type="entry name" value="TMP_synthase"/>
    <property type="match status" value="1"/>
</dbReference>
<feature type="binding site" evidence="9">
    <location>
        <begin position="33"/>
        <end position="37"/>
    </location>
    <ligand>
        <name>4-amino-2-methyl-5-(diphosphooxymethyl)pyrimidine</name>
        <dbReference type="ChEBI" id="CHEBI:57841"/>
    </ligand>
</feature>
<keyword evidence="5 9" id="KW-0784">Thiamine biosynthesis</keyword>
<keyword evidence="3 9" id="KW-0479">Metal-binding</keyword>
<keyword evidence="4 9" id="KW-0460">Magnesium</keyword>
<dbReference type="CDD" id="cd00564">
    <property type="entry name" value="TMP_TenI"/>
    <property type="match status" value="1"/>
</dbReference>
<evidence type="ECO:0000256" key="10">
    <source>
        <dbReference type="RuleBase" id="RU003826"/>
    </source>
</evidence>
<evidence type="ECO:0000313" key="14">
    <source>
        <dbReference type="Proteomes" id="UP000619838"/>
    </source>
</evidence>
<keyword evidence="14" id="KW-1185">Reference proteome</keyword>
<sequence length="208" mass="22030">MIEHYTLCFITSENGNPVEEAEAALQGGAGMIQLRRKNASGRELFELSTALIQRCHAHNALLIVNDRLDIALASGADGVHVGQDDLPVTTARQLLPPGRIVGCSAYSIDEAVSAERDGADYIGAGHIFETGSKEKHDPPLGPPAIARFKEAVSIPIIAIGGITENNAPEIIRHGADGIAVISAIAASSDPRHAAQRLMHLFTTDTNRS</sequence>
<feature type="binding site" evidence="9">
    <location>
        <position position="161"/>
    </location>
    <ligand>
        <name>2-[(2R,5Z)-2-carboxy-4-methylthiazol-5(2H)-ylidene]ethyl phosphate</name>
        <dbReference type="ChEBI" id="CHEBI:62899"/>
    </ligand>
</feature>
<organism evidence="13 14">
    <name type="scientific">Prosthecochloris ethylica</name>
    <dbReference type="NCBI Taxonomy" id="2743976"/>
    <lineage>
        <taxon>Bacteria</taxon>
        <taxon>Pseudomonadati</taxon>
        <taxon>Chlorobiota</taxon>
        <taxon>Chlorobiia</taxon>
        <taxon>Chlorobiales</taxon>
        <taxon>Chlorobiaceae</taxon>
        <taxon>Prosthecochloris</taxon>
    </lineage>
</organism>
<evidence type="ECO:0000256" key="5">
    <source>
        <dbReference type="ARBA" id="ARBA00022977"/>
    </source>
</evidence>
<feature type="binding site" evidence="9">
    <location>
        <begin position="181"/>
        <end position="182"/>
    </location>
    <ligand>
        <name>2-[(2R,5Z)-2-carboxy-4-methylthiazol-5(2H)-ylidene]ethyl phosphate</name>
        <dbReference type="ChEBI" id="CHEBI:62899"/>
    </ligand>
</feature>
<evidence type="ECO:0000256" key="2">
    <source>
        <dbReference type="ARBA" id="ARBA00022679"/>
    </source>
</evidence>
<evidence type="ECO:0000313" key="13">
    <source>
        <dbReference type="EMBL" id="MBF0635886.1"/>
    </source>
</evidence>
<dbReference type="Proteomes" id="UP000619838">
    <property type="component" value="Unassembled WGS sequence"/>
</dbReference>
<evidence type="ECO:0000256" key="6">
    <source>
        <dbReference type="ARBA" id="ARBA00047334"/>
    </source>
</evidence>
<feature type="binding site" evidence="9">
    <location>
        <position position="66"/>
    </location>
    <ligand>
        <name>Mg(2+)</name>
        <dbReference type="ChEBI" id="CHEBI:18420"/>
    </ligand>
</feature>
<evidence type="ECO:0000256" key="11">
    <source>
        <dbReference type="RuleBase" id="RU004253"/>
    </source>
</evidence>
<evidence type="ECO:0000256" key="8">
    <source>
        <dbReference type="ARBA" id="ARBA00047883"/>
    </source>
</evidence>
<proteinExistence type="inferred from homology"/>
<evidence type="ECO:0000256" key="3">
    <source>
        <dbReference type="ARBA" id="ARBA00022723"/>
    </source>
</evidence>
<dbReference type="EC" id="2.5.1.3" evidence="9"/>
<feature type="binding site" evidence="9">
    <location>
        <position position="85"/>
    </location>
    <ligand>
        <name>Mg(2+)</name>
        <dbReference type="ChEBI" id="CHEBI:18420"/>
    </ligand>
</feature>